<dbReference type="EMBL" id="GITU01004650">
    <property type="protein sequence ID" value="MBC1173353.1"/>
    <property type="molecule type" value="Transcribed_RNA"/>
</dbReference>
<feature type="chain" id="PRO_5028922529" evidence="1">
    <location>
        <begin position="18"/>
        <end position="101"/>
    </location>
</feature>
<organism evidence="2">
    <name type="scientific">Lutzomyia longipalpis</name>
    <name type="common">Sand fly</name>
    <dbReference type="NCBI Taxonomy" id="7200"/>
    <lineage>
        <taxon>Eukaryota</taxon>
        <taxon>Metazoa</taxon>
        <taxon>Ecdysozoa</taxon>
        <taxon>Arthropoda</taxon>
        <taxon>Hexapoda</taxon>
        <taxon>Insecta</taxon>
        <taxon>Pterygota</taxon>
        <taxon>Neoptera</taxon>
        <taxon>Endopterygota</taxon>
        <taxon>Diptera</taxon>
        <taxon>Nematocera</taxon>
        <taxon>Psychodoidea</taxon>
        <taxon>Psychodidae</taxon>
        <taxon>Lutzomyia</taxon>
        <taxon>Lutzomyia</taxon>
    </lineage>
</organism>
<proteinExistence type="predicted"/>
<feature type="signal peptide" evidence="1">
    <location>
        <begin position="1"/>
        <end position="17"/>
    </location>
</feature>
<keyword evidence="1" id="KW-0732">Signal</keyword>
<name>A0A7G3APJ0_LUTLO</name>
<dbReference type="AlphaFoldDB" id="A0A7G3APJ0"/>
<evidence type="ECO:0000256" key="1">
    <source>
        <dbReference type="SAM" id="SignalP"/>
    </source>
</evidence>
<accession>A0A7G3APJ0</accession>
<evidence type="ECO:0000313" key="2">
    <source>
        <dbReference type="EMBL" id="MBC1173353.1"/>
    </source>
</evidence>
<protein>
    <submittedName>
        <fullName evidence="2">Putative secreted protein</fullName>
    </submittedName>
</protein>
<reference evidence="2" key="1">
    <citation type="journal article" date="2020" name="BMC">
        <title>Leishmania infection induces a limited differential gene expression in the sand fly midgut.</title>
        <authorList>
            <person name="Coutinho-Abreu I.V."/>
            <person name="Serafim T.D."/>
            <person name="Meneses C."/>
            <person name="Kamhawi S."/>
            <person name="Oliveira F."/>
            <person name="Valenzuela J.G."/>
        </authorList>
    </citation>
    <scope>NUCLEOTIDE SEQUENCE</scope>
    <source>
        <strain evidence="2">Jacobina</strain>
        <tissue evidence="2">Midgut</tissue>
    </source>
</reference>
<sequence length="101" mass="11489">MFRAIFIVFVQLVLISAQDHRITFRDDSMDYGSVCQTTLGYGVCSSLQDCANPMRAIILNQKPSTCFFYKLNTPIFCCPVDSRFIKKFNRDGKSNFLAPTT</sequence>